<keyword evidence="2 4" id="KW-0493">Microtubule</keyword>
<comment type="subcellular location">
    <subcellularLocation>
        <location evidence="4">Cytoplasm</location>
        <location evidence="4">Cytoskeleton</location>
        <location evidence="4">Microtubule organizing center</location>
    </subcellularLocation>
</comment>
<keyword evidence="3 4" id="KW-0206">Cytoskeleton</keyword>
<dbReference type="EMBL" id="JASNQZ010000015">
    <property type="protein sequence ID" value="KAL0947566.1"/>
    <property type="molecule type" value="Genomic_DNA"/>
</dbReference>
<dbReference type="PANTHER" id="PTHR19302:SF70">
    <property type="entry name" value="GAMMA-TUBULIN COMPLEX COMPONENT 6"/>
    <property type="match status" value="1"/>
</dbReference>
<gene>
    <name evidence="6" type="ORF">HGRIS_013655</name>
</gene>
<evidence type="ECO:0000313" key="7">
    <source>
        <dbReference type="Proteomes" id="UP001556367"/>
    </source>
</evidence>
<name>A0ABR3IW56_9AGAR</name>
<dbReference type="Proteomes" id="UP001556367">
    <property type="component" value="Unassembled WGS sequence"/>
</dbReference>
<protein>
    <recommendedName>
        <fullName evidence="4">Spindle pole body component</fullName>
    </recommendedName>
</protein>
<keyword evidence="1 4" id="KW-0963">Cytoplasm</keyword>
<comment type="similarity">
    <text evidence="4">Belongs to the TUBGCP family.</text>
</comment>
<evidence type="ECO:0000256" key="3">
    <source>
        <dbReference type="ARBA" id="ARBA00023212"/>
    </source>
</evidence>
<evidence type="ECO:0000313" key="6">
    <source>
        <dbReference type="EMBL" id="KAL0947566.1"/>
    </source>
</evidence>
<reference evidence="7" key="1">
    <citation type="submission" date="2024-06" db="EMBL/GenBank/DDBJ databases">
        <title>Multi-omics analyses provide insights into the biosynthesis of the anticancer antibiotic pleurotin in Hohenbuehelia grisea.</title>
        <authorList>
            <person name="Weaver J.A."/>
            <person name="Alberti F."/>
        </authorList>
    </citation>
    <scope>NUCLEOTIDE SEQUENCE [LARGE SCALE GENOMIC DNA]</scope>
    <source>
        <strain evidence="7">T-177</strain>
    </source>
</reference>
<comment type="caution">
    <text evidence="6">The sequence shown here is derived from an EMBL/GenBank/DDBJ whole genome shotgun (WGS) entry which is preliminary data.</text>
</comment>
<sequence length="732" mass="80883">MQAFDSRLPVELDDIDSLQNLKLSELPPVLPGFFIPRLKDAPQNPILDTLQNAKPLSSALQPSQAILPPELTLVALDLDGQRESAAIASSFSSSWSGVLTSQRIPKRRIASWDALRHAKSPRHPISSALISEQDQSTFASIRHHVKPRYYDSTIDRLDVSEDYLTTAMKLTMLGTSSALYSWNAASESFLPSWSRTWTQGTLSIAGKDEVVSESTIRRFLTIGTLLRRLELFLLALRSKYGQAGPTTFAFAHALSAIVDYLRDSLVSSNGEITNLMLLWVRNAKFEDVLVALSRLCDRDQSADPQEYPSFDTTAHLLLSRVHNSLADHIERQAPKLVRAVFAFILSVTSHDFIQEVCYSVGFSKRPAHQEQGHQPTWRGDGLVPDFNFGEEDQDEQKAPSTSDYSPDKAPEFFPRELMDVLPAAQKSLALLRVAQGDHPILNVSSRDISWFWTEEAVTAAWNTGDTPSGLLSAAHSEQKQISNTSSSHYKPELAVFGLFDLEPGTQTTSSVASSSSTLVQFIESFPDHIPLLAGTLPQLTDLVFSPLARHAARLSGALLEMLLQPTSRLFIPAHLQLLRCHLLLTSHAFRARLGAALFCDSDDGSVNEGLGARHALLQRQPSKTSKGPAKAWPVGLAPALLQRGSWPPVGADLSFLLRTVINDSLDVSLHMDDDDHDGRRKILEEAEFRLGFAIRDLPAGTGQEKWLDPHCIELVSLHTCEKYVVIDFCIGH</sequence>
<accession>A0ABR3IW56</accession>
<dbReference type="PANTHER" id="PTHR19302">
    <property type="entry name" value="GAMMA TUBULIN COMPLEX PROTEIN"/>
    <property type="match status" value="1"/>
</dbReference>
<evidence type="ECO:0000256" key="1">
    <source>
        <dbReference type="ARBA" id="ARBA00022490"/>
    </source>
</evidence>
<evidence type="ECO:0000256" key="2">
    <source>
        <dbReference type="ARBA" id="ARBA00022701"/>
    </source>
</evidence>
<evidence type="ECO:0000256" key="5">
    <source>
        <dbReference type="SAM" id="MobiDB-lite"/>
    </source>
</evidence>
<feature type="region of interest" description="Disordered" evidence="5">
    <location>
        <begin position="368"/>
        <end position="409"/>
    </location>
</feature>
<dbReference type="InterPro" id="IPR007259">
    <property type="entry name" value="GCP"/>
</dbReference>
<proteinExistence type="inferred from homology"/>
<evidence type="ECO:0000256" key="4">
    <source>
        <dbReference type="RuleBase" id="RU363050"/>
    </source>
</evidence>
<organism evidence="6 7">
    <name type="scientific">Hohenbuehelia grisea</name>
    <dbReference type="NCBI Taxonomy" id="104357"/>
    <lineage>
        <taxon>Eukaryota</taxon>
        <taxon>Fungi</taxon>
        <taxon>Dikarya</taxon>
        <taxon>Basidiomycota</taxon>
        <taxon>Agaricomycotina</taxon>
        <taxon>Agaricomycetes</taxon>
        <taxon>Agaricomycetidae</taxon>
        <taxon>Agaricales</taxon>
        <taxon>Pleurotineae</taxon>
        <taxon>Pleurotaceae</taxon>
        <taxon>Hohenbuehelia</taxon>
    </lineage>
</organism>
<keyword evidence="7" id="KW-1185">Reference proteome</keyword>